<reference evidence="2" key="1">
    <citation type="submission" date="2022-11" db="EMBL/GenBank/DDBJ databases">
        <authorList>
            <person name="Kikuchi T."/>
        </authorList>
    </citation>
    <scope>NUCLEOTIDE SEQUENCE</scope>
    <source>
        <strain evidence="2">PS1010</strain>
    </source>
</reference>
<evidence type="ECO:0000259" key="1">
    <source>
        <dbReference type="Pfam" id="PF07735"/>
    </source>
</evidence>
<evidence type="ECO:0000313" key="2">
    <source>
        <dbReference type="EMBL" id="CAI5438976.1"/>
    </source>
</evidence>
<dbReference type="InterPro" id="IPR012885">
    <property type="entry name" value="F-box_Sdz-33"/>
</dbReference>
<dbReference type="AlphaFoldDB" id="A0A9P1I6E3"/>
<dbReference type="PANTHER" id="PTHR21503">
    <property type="entry name" value="F-BOX-CONTAINING HYPOTHETICAL PROTEIN C.ELEGANS"/>
    <property type="match status" value="1"/>
</dbReference>
<keyword evidence="3" id="KW-1185">Reference proteome</keyword>
<protein>
    <recommendedName>
        <fullName evidence="1">Sdz-33 F-box domain-containing protein</fullName>
    </recommendedName>
</protein>
<dbReference type="Proteomes" id="UP001152747">
    <property type="component" value="Unassembled WGS sequence"/>
</dbReference>
<dbReference type="OrthoDB" id="5901896at2759"/>
<dbReference type="Pfam" id="PF07735">
    <property type="entry name" value="FBA_2"/>
    <property type="match status" value="1"/>
</dbReference>
<accession>A0A9P1I6E3</accession>
<feature type="domain" description="Sdz-33 F-box" evidence="1">
    <location>
        <begin position="201"/>
        <end position="254"/>
    </location>
</feature>
<sequence length="313" mass="37589">MMEPSTKKMKLEEEEETDTTGWFDLPFELRIMIIELMRYRTIYKFAQCSKLCYEEAISSKNYCTRISILEEKHELWKILPVYRIEFGYNMWTFQFDNDYQGGTTVKYKADKRCKWEKEEEGNLFVVMAKYANEYLGKFGKNLTEFKMNLNCKARSNFIRAVKLRDMKKLKYFEITEVPRQVCLMKFQFVDFDLIKRVKTKLNLPATSLSFDQLVQLNATTIHIYVMDLTAKEINQYIKYWRDGELNPNLEFITIRGGYSEKNAKRRIVEVDKDGLEFETCDISNYKIRSKVQKDKYALFWFDDMQFMMHVRIG</sequence>
<gene>
    <name evidence="2" type="ORF">CAMP_LOCUS1613</name>
</gene>
<proteinExistence type="predicted"/>
<evidence type="ECO:0000313" key="3">
    <source>
        <dbReference type="Proteomes" id="UP001152747"/>
    </source>
</evidence>
<dbReference type="PANTHER" id="PTHR21503:SF8">
    <property type="entry name" value="F-BOX ASSOCIATED DOMAIN-CONTAINING PROTEIN-RELATED"/>
    <property type="match status" value="1"/>
</dbReference>
<comment type="caution">
    <text evidence="2">The sequence shown here is derived from an EMBL/GenBank/DDBJ whole genome shotgun (WGS) entry which is preliminary data.</text>
</comment>
<dbReference type="EMBL" id="CANHGI010000001">
    <property type="protein sequence ID" value="CAI5438976.1"/>
    <property type="molecule type" value="Genomic_DNA"/>
</dbReference>
<name>A0A9P1I6E3_9PELO</name>
<organism evidence="2 3">
    <name type="scientific">Caenorhabditis angaria</name>
    <dbReference type="NCBI Taxonomy" id="860376"/>
    <lineage>
        <taxon>Eukaryota</taxon>
        <taxon>Metazoa</taxon>
        <taxon>Ecdysozoa</taxon>
        <taxon>Nematoda</taxon>
        <taxon>Chromadorea</taxon>
        <taxon>Rhabditida</taxon>
        <taxon>Rhabditina</taxon>
        <taxon>Rhabditomorpha</taxon>
        <taxon>Rhabditoidea</taxon>
        <taxon>Rhabditidae</taxon>
        <taxon>Peloderinae</taxon>
        <taxon>Caenorhabditis</taxon>
    </lineage>
</organism>